<dbReference type="GO" id="GO:0005814">
    <property type="term" value="C:centriole"/>
    <property type="evidence" value="ECO:0007669"/>
    <property type="project" value="UniProtKB-SubCell"/>
</dbReference>
<feature type="domain" description="Protein phosphatase 1 regulatory subunit 35 C-terminal" evidence="6">
    <location>
        <begin position="391"/>
        <end position="457"/>
    </location>
</feature>
<name>A0A6J0BFC4_NEOLC</name>
<sequence>MSHGQKLMEKPKVRFCQTSVNSSSNSEICTENPDQAIPQSQPGKPQVKSVISLKDPFKVTYKNGNILFLSKGNIENVSVEHSSKSTCNPQSSTDTETQRSYSAGSCNTKLTTLSKPDSFDIQGLAKSQQSMSCTNNLEKGYSNTVSISTEGCATNMPLPSTSMLKDITSSRKVNIHQSKSASCLIPEPSVSSTELKNTSKIKAGTIAKPLVCTSRSESKFVTAKTVPCTGKKVVKKSGPISDENVKSNKNVTCKSNASKVTRQKEKTPSKVVPCSSRTINMKKSTSCGLKISKPGTKIWKAHSRSSPVKKTILRDVTGRTTNVCVGPGVVRYYPQPFKPNMENEVPHIRTDIVSGEQLGRPEYNSIMCTIEELKKAQAEKFVTDVDHLPLVYRNLVNQKVSAALDFPIDEAIYKNLVDLSVNENQLPSRLIRSKDPEPRHRDIVPKLSDFFTPSYSEEYCIAVQIRPSSPEISRNWSAFTISDKIFGWKHDMDQHY</sequence>
<dbReference type="AlphaFoldDB" id="A0A6J0BFC4"/>
<evidence type="ECO:0000256" key="3">
    <source>
        <dbReference type="ARBA" id="ARBA00023212"/>
    </source>
</evidence>
<dbReference type="Pfam" id="PF15503">
    <property type="entry name" value="PPP1R35_C"/>
    <property type="match status" value="1"/>
</dbReference>
<feature type="region of interest" description="Disordered" evidence="5">
    <location>
        <begin position="82"/>
        <end position="103"/>
    </location>
</feature>
<comment type="subcellular location">
    <subcellularLocation>
        <location evidence="1">Cytoplasm</location>
        <location evidence="1">Cytoskeleton</location>
        <location evidence="1">Microtubule organizing center</location>
        <location evidence="1">Centrosome</location>
        <location evidence="1">Centriole</location>
    </subcellularLocation>
</comment>
<evidence type="ECO:0000256" key="5">
    <source>
        <dbReference type="SAM" id="MobiDB-lite"/>
    </source>
</evidence>
<dbReference type="KEGG" id="nlo:107219414"/>
<feature type="compositionally biased region" description="Polar residues" evidence="5">
    <location>
        <begin position="24"/>
        <end position="43"/>
    </location>
</feature>
<feature type="region of interest" description="Disordered" evidence="5">
    <location>
        <begin position="24"/>
        <end position="46"/>
    </location>
</feature>
<evidence type="ECO:0000256" key="4">
    <source>
        <dbReference type="ARBA" id="ARBA00029452"/>
    </source>
</evidence>
<dbReference type="Proteomes" id="UP000829291">
    <property type="component" value="Chromosome 1"/>
</dbReference>
<evidence type="ECO:0000313" key="8">
    <source>
        <dbReference type="RefSeq" id="XP_015513106.2"/>
    </source>
</evidence>
<organism evidence="8">
    <name type="scientific">Neodiprion lecontei</name>
    <name type="common">Redheaded pine sawfly</name>
    <dbReference type="NCBI Taxonomy" id="441921"/>
    <lineage>
        <taxon>Eukaryota</taxon>
        <taxon>Metazoa</taxon>
        <taxon>Ecdysozoa</taxon>
        <taxon>Arthropoda</taxon>
        <taxon>Hexapoda</taxon>
        <taxon>Insecta</taxon>
        <taxon>Pterygota</taxon>
        <taxon>Neoptera</taxon>
        <taxon>Endopterygota</taxon>
        <taxon>Hymenoptera</taxon>
        <taxon>Tenthredinoidea</taxon>
        <taxon>Diprionidae</taxon>
        <taxon>Diprioninae</taxon>
        <taxon>Neodiprion</taxon>
    </lineage>
</organism>
<dbReference type="InParanoid" id="A0A6J0BFC4"/>
<dbReference type="RefSeq" id="XP_015513106.2">
    <property type="nucleotide sequence ID" value="XM_015657620.2"/>
</dbReference>
<reference evidence="8" key="1">
    <citation type="submission" date="2025-08" db="UniProtKB">
        <authorList>
            <consortium name="RefSeq"/>
        </authorList>
    </citation>
    <scope>IDENTIFICATION</scope>
    <source>
        <tissue evidence="8">Thorax and Abdomen</tissue>
    </source>
</reference>
<protein>
    <submittedName>
        <fullName evidence="8">Flocculation protein FLO11 isoform X1</fullName>
    </submittedName>
</protein>
<dbReference type="GeneID" id="107219414"/>
<keyword evidence="3" id="KW-0206">Cytoskeleton</keyword>
<keyword evidence="2" id="KW-0963">Cytoplasm</keyword>
<evidence type="ECO:0000313" key="7">
    <source>
        <dbReference type="Proteomes" id="UP000829291"/>
    </source>
</evidence>
<comment type="similarity">
    <text evidence="4">Belongs to the PPP1R35 family.</text>
</comment>
<accession>A0A6J0BFC4</accession>
<dbReference type="InterPro" id="IPR029135">
    <property type="entry name" value="PPP1R35_C"/>
</dbReference>
<evidence type="ECO:0000256" key="1">
    <source>
        <dbReference type="ARBA" id="ARBA00004114"/>
    </source>
</evidence>
<keyword evidence="7" id="KW-1185">Reference proteome</keyword>
<gene>
    <name evidence="8" type="primary">LOC107219414</name>
</gene>
<proteinExistence type="inferred from homology"/>
<dbReference type="OrthoDB" id="8191506at2759"/>
<evidence type="ECO:0000256" key="2">
    <source>
        <dbReference type="ARBA" id="ARBA00022490"/>
    </source>
</evidence>
<evidence type="ECO:0000259" key="6">
    <source>
        <dbReference type="Pfam" id="PF15503"/>
    </source>
</evidence>